<accession>A0A380WL29</accession>
<reference evidence="2 3" key="1">
    <citation type="submission" date="2018-06" db="EMBL/GenBank/DDBJ databases">
        <authorList>
            <consortium name="Pathogen Informatics"/>
            <person name="Doyle S."/>
        </authorList>
    </citation>
    <scope>NUCLEOTIDE SEQUENCE [LARGE SCALE GENOMIC DNA]</scope>
    <source>
        <strain evidence="2 3">NCTC10684</strain>
    </source>
</reference>
<evidence type="ECO:0000256" key="1">
    <source>
        <dbReference type="SAM" id="SignalP"/>
    </source>
</evidence>
<dbReference type="Pfam" id="PF07076">
    <property type="entry name" value="DUF1344"/>
    <property type="match status" value="1"/>
</dbReference>
<organism evidence="2 3">
    <name type="scientific">Aminobacter aminovorans</name>
    <name type="common">Chelatobacter heintzii</name>
    <dbReference type="NCBI Taxonomy" id="83263"/>
    <lineage>
        <taxon>Bacteria</taxon>
        <taxon>Pseudomonadati</taxon>
        <taxon>Pseudomonadota</taxon>
        <taxon>Alphaproteobacteria</taxon>
        <taxon>Hyphomicrobiales</taxon>
        <taxon>Phyllobacteriaceae</taxon>
        <taxon>Aminobacter</taxon>
    </lineage>
</organism>
<dbReference type="OrthoDB" id="7868674at2"/>
<keyword evidence="1" id="KW-0732">Signal</keyword>
<feature type="signal peptide" evidence="1">
    <location>
        <begin position="1"/>
        <end position="22"/>
    </location>
</feature>
<dbReference type="RefSeq" id="WP_115731124.1">
    <property type="nucleotide sequence ID" value="NZ_BAAAVY010000019.1"/>
</dbReference>
<gene>
    <name evidence="2" type="ORF">NCTC10684_02085</name>
</gene>
<protein>
    <submittedName>
        <fullName evidence="2">Protein of uncharacterized function (DUF1344)</fullName>
    </submittedName>
</protein>
<proteinExistence type="predicted"/>
<evidence type="ECO:0000313" key="2">
    <source>
        <dbReference type="EMBL" id="SUU88854.1"/>
    </source>
</evidence>
<dbReference type="InterPro" id="IPR009780">
    <property type="entry name" value="DUF1344"/>
</dbReference>
<sequence>MRKLLVPAAAAAIFATSAVAFAAVQHTDGTIKTFDAKAMSLTLNDGTAFVLSKKFKDPGLKAGEKVSVMWDMSGANKVAESVKIVK</sequence>
<dbReference type="AlphaFoldDB" id="A0A380WL29"/>
<name>A0A380WL29_AMIAI</name>
<evidence type="ECO:0000313" key="3">
    <source>
        <dbReference type="Proteomes" id="UP000254701"/>
    </source>
</evidence>
<feature type="chain" id="PRO_5017029554" evidence="1">
    <location>
        <begin position="23"/>
        <end position="86"/>
    </location>
</feature>
<dbReference type="EMBL" id="UFSM01000001">
    <property type="protein sequence ID" value="SUU88854.1"/>
    <property type="molecule type" value="Genomic_DNA"/>
</dbReference>
<dbReference type="Proteomes" id="UP000254701">
    <property type="component" value="Unassembled WGS sequence"/>
</dbReference>